<sequence>MELNKMREMTDIELTTELEKMKKELFNLRFQHVTGQLENPVKMREVKRNIARVKTIIREKELEKVQA</sequence>
<evidence type="ECO:0000256" key="5">
    <source>
        <dbReference type="HAMAP-Rule" id="MF_00374"/>
    </source>
</evidence>
<dbReference type="InterPro" id="IPR001854">
    <property type="entry name" value="Ribosomal_uL29"/>
</dbReference>
<dbReference type="Pfam" id="PF00831">
    <property type="entry name" value="Ribosomal_L29"/>
    <property type="match status" value="1"/>
</dbReference>
<dbReference type="SUPFAM" id="SSF46561">
    <property type="entry name" value="Ribosomal protein L29 (L29p)"/>
    <property type="match status" value="1"/>
</dbReference>
<dbReference type="PANTHER" id="PTHR10916:SF0">
    <property type="entry name" value="LARGE RIBOSOMAL SUBUNIT PROTEIN UL29C"/>
    <property type="match status" value="1"/>
</dbReference>
<protein>
    <recommendedName>
        <fullName evidence="4 5">Large ribosomal subunit protein uL29</fullName>
    </recommendedName>
</protein>
<evidence type="ECO:0000313" key="6">
    <source>
        <dbReference type="EMBL" id="RHJ83156.1"/>
    </source>
</evidence>
<dbReference type="GeneID" id="83002695"/>
<evidence type="ECO:0000313" key="7">
    <source>
        <dbReference type="Proteomes" id="UP000284841"/>
    </source>
</evidence>
<evidence type="ECO:0000256" key="2">
    <source>
        <dbReference type="ARBA" id="ARBA00022980"/>
    </source>
</evidence>
<gene>
    <name evidence="5" type="primary">rpmC</name>
    <name evidence="6" type="ORF">DW099_19365</name>
</gene>
<comment type="similarity">
    <text evidence="1 5">Belongs to the universal ribosomal protein uL29 family.</text>
</comment>
<dbReference type="HAMAP" id="MF_00374">
    <property type="entry name" value="Ribosomal_uL29"/>
    <property type="match status" value="1"/>
</dbReference>
<evidence type="ECO:0000256" key="4">
    <source>
        <dbReference type="ARBA" id="ARBA00035204"/>
    </source>
</evidence>
<keyword evidence="3 5" id="KW-0687">Ribonucleoprotein</keyword>
<dbReference type="EMBL" id="QRMS01000010">
    <property type="protein sequence ID" value="RHJ83156.1"/>
    <property type="molecule type" value="Genomic_DNA"/>
</dbReference>
<accession>A0A415DTG0</accession>
<dbReference type="Proteomes" id="UP000284841">
    <property type="component" value="Unassembled WGS sequence"/>
</dbReference>
<dbReference type="STRING" id="1776384.GCA_900086585_00271"/>
<dbReference type="AlphaFoldDB" id="A0A415DTG0"/>
<keyword evidence="7" id="KW-1185">Reference proteome</keyword>
<comment type="caution">
    <text evidence="6">The sequence shown here is derived from an EMBL/GenBank/DDBJ whole genome shotgun (WGS) entry which is preliminary data.</text>
</comment>
<name>A0A415DTG0_9FIRM</name>
<dbReference type="RefSeq" id="WP_067532823.1">
    <property type="nucleotide sequence ID" value="NZ_AP025567.1"/>
</dbReference>
<evidence type="ECO:0000256" key="3">
    <source>
        <dbReference type="ARBA" id="ARBA00023274"/>
    </source>
</evidence>
<reference evidence="6 7" key="1">
    <citation type="submission" date="2018-08" db="EMBL/GenBank/DDBJ databases">
        <title>A genome reference for cultivated species of the human gut microbiota.</title>
        <authorList>
            <person name="Zou Y."/>
            <person name="Xue W."/>
            <person name="Luo G."/>
        </authorList>
    </citation>
    <scope>NUCLEOTIDE SEQUENCE [LARGE SCALE GENOMIC DNA]</scope>
    <source>
        <strain evidence="6 7">AM07-24</strain>
    </source>
</reference>
<dbReference type="InterPro" id="IPR036049">
    <property type="entry name" value="Ribosomal_uL29_sf"/>
</dbReference>
<dbReference type="PROSITE" id="PS00579">
    <property type="entry name" value="RIBOSOMAL_L29"/>
    <property type="match status" value="1"/>
</dbReference>
<dbReference type="FunFam" id="1.10.287.310:FF:000001">
    <property type="entry name" value="50S ribosomal protein L29"/>
    <property type="match status" value="1"/>
</dbReference>
<dbReference type="GO" id="GO:0006412">
    <property type="term" value="P:translation"/>
    <property type="evidence" value="ECO:0007669"/>
    <property type="project" value="UniProtKB-UniRule"/>
</dbReference>
<dbReference type="Gene3D" id="1.10.287.310">
    <property type="match status" value="1"/>
</dbReference>
<dbReference type="GO" id="GO:0003735">
    <property type="term" value="F:structural constituent of ribosome"/>
    <property type="evidence" value="ECO:0007669"/>
    <property type="project" value="InterPro"/>
</dbReference>
<dbReference type="CDD" id="cd00427">
    <property type="entry name" value="Ribosomal_L29_HIP"/>
    <property type="match status" value="1"/>
</dbReference>
<proteinExistence type="inferred from homology"/>
<dbReference type="NCBIfam" id="TIGR00012">
    <property type="entry name" value="L29"/>
    <property type="match status" value="1"/>
</dbReference>
<dbReference type="GO" id="GO:0022625">
    <property type="term" value="C:cytosolic large ribosomal subunit"/>
    <property type="evidence" value="ECO:0007669"/>
    <property type="project" value="TreeGrafter"/>
</dbReference>
<keyword evidence="2 5" id="KW-0689">Ribosomal protein</keyword>
<organism evidence="6 7">
    <name type="scientific">Emergencia timonensis</name>
    <dbReference type="NCBI Taxonomy" id="1776384"/>
    <lineage>
        <taxon>Bacteria</taxon>
        <taxon>Bacillati</taxon>
        <taxon>Bacillota</taxon>
        <taxon>Clostridia</taxon>
        <taxon>Peptostreptococcales</taxon>
        <taxon>Anaerovoracaceae</taxon>
        <taxon>Emergencia</taxon>
    </lineage>
</organism>
<evidence type="ECO:0000256" key="1">
    <source>
        <dbReference type="ARBA" id="ARBA00009254"/>
    </source>
</evidence>
<dbReference type="InterPro" id="IPR018254">
    <property type="entry name" value="Ribosomal_uL29_CS"/>
</dbReference>
<dbReference type="OrthoDB" id="9815192at2"/>
<dbReference type="InterPro" id="IPR050063">
    <property type="entry name" value="Ribosomal_protein_uL29"/>
</dbReference>
<dbReference type="PANTHER" id="PTHR10916">
    <property type="entry name" value="60S RIBOSOMAL PROTEIN L35/50S RIBOSOMAL PROTEIN L29"/>
    <property type="match status" value="1"/>
</dbReference>